<dbReference type="AlphaFoldDB" id="A0A9Q8SCC8"/>
<dbReference type="SUPFAM" id="SSF53474">
    <property type="entry name" value="alpha/beta-Hydrolases"/>
    <property type="match status" value="1"/>
</dbReference>
<feature type="region of interest" description="Disordered" evidence="1">
    <location>
        <begin position="285"/>
        <end position="369"/>
    </location>
</feature>
<feature type="region of interest" description="Disordered" evidence="1">
    <location>
        <begin position="215"/>
        <end position="266"/>
    </location>
</feature>
<organism evidence="3 4">
    <name type="scientific">Colletotrichum lupini</name>
    <dbReference type="NCBI Taxonomy" id="145971"/>
    <lineage>
        <taxon>Eukaryota</taxon>
        <taxon>Fungi</taxon>
        <taxon>Dikarya</taxon>
        <taxon>Ascomycota</taxon>
        <taxon>Pezizomycotina</taxon>
        <taxon>Sordariomycetes</taxon>
        <taxon>Hypocreomycetidae</taxon>
        <taxon>Glomerellales</taxon>
        <taxon>Glomerellaceae</taxon>
        <taxon>Colletotrichum</taxon>
        <taxon>Colletotrichum acutatum species complex</taxon>
    </lineage>
</organism>
<dbReference type="PANTHER" id="PTHR42048:SF1">
    <property type="entry name" value="ARS-BINDING PROTEIN 2"/>
    <property type="match status" value="1"/>
</dbReference>
<protein>
    <submittedName>
        <fullName evidence="3">ARS binding protein 2</fullName>
    </submittedName>
</protein>
<dbReference type="GO" id="GO:0003688">
    <property type="term" value="F:DNA replication origin binding"/>
    <property type="evidence" value="ECO:0007669"/>
    <property type="project" value="TreeGrafter"/>
</dbReference>
<evidence type="ECO:0000259" key="2">
    <source>
        <dbReference type="Pfam" id="PF01738"/>
    </source>
</evidence>
<gene>
    <name evidence="3" type="ORF">CLUP02_01275</name>
</gene>
<dbReference type="KEGG" id="clup:CLUP02_01275"/>
<accession>A0A9Q8SCC8</accession>
<feature type="compositionally biased region" description="Pro residues" evidence="1">
    <location>
        <begin position="15"/>
        <end position="26"/>
    </location>
</feature>
<proteinExistence type="predicted"/>
<evidence type="ECO:0000313" key="4">
    <source>
        <dbReference type="Proteomes" id="UP000830671"/>
    </source>
</evidence>
<dbReference type="PANTHER" id="PTHR42048">
    <property type="entry name" value="ARS-BINDING PROTEIN 2"/>
    <property type="match status" value="1"/>
</dbReference>
<feature type="domain" description="Dienelactone hydrolase" evidence="2">
    <location>
        <begin position="753"/>
        <end position="983"/>
    </location>
</feature>
<dbReference type="Proteomes" id="UP000830671">
    <property type="component" value="Chromosome 1"/>
</dbReference>
<dbReference type="Pfam" id="PF09441">
    <property type="entry name" value="Abp2"/>
    <property type="match status" value="1"/>
</dbReference>
<evidence type="ECO:0000313" key="3">
    <source>
        <dbReference type="EMBL" id="UQC74624.1"/>
    </source>
</evidence>
<name>A0A9Q8SCC8_9PEZI</name>
<dbReference type="InterPro" id="IPR029058">
    <property type="entry name" value="AB_hydrolase_fold"/>
</dbReference>
<dbReference type="Pfam" id="PF01738">
    <property type="entry name" value="DLH"/>
    <property type="match status" value="1"/>
</dbReference>
<dbReference type="GeneID" id="73335327"/>
<feature type="region of interest" description="Disordered" evidence="1">
    <location>
        <begin position="418"/>
        <end position="438"/>
    </location>
</feature>
<feature type="compositionally biased region" description="Low complexity" evidence="1">
    <location>
        <begin position="49"/>
        <end position="61"/>
    </location>
</feature>
<sequence>MISPQPTMQQHQPQSLPPPLPPPPSAVPNGMHGQSPSPSMRHQHMAAPRSSTSSISSSRLTLPDRNVTADTIEDAYTHFVMSCNPAVPPDTDTAALREAFRVPPKSGGKSFSTFTLFELIKQLETKEIKTWAELALKLGVEPPDQDKGQSSQKIQQYAVRLKRWMHSMHVDAFFEYLMDHPHPYWTEIPNDPTPVCEAGRDGVLAEDDMALRALLPQIRPRRGRKRPEDDEFAKSPSQRARLDSPPTGTAYTAARPETLGPWSAHPDGRATFGCSDHLKLSANTGSVTGWPPAPDTAQTPLTAYPQGPMSALTPSTRNSGFWGDAEPRSAITPSRPKASHRRHGAKVVSSAWRSGGPGGSGKTRGRPPMNKTNVDGPFVAFPAEGPAYKRPSPDTKIESGPITPPAPIPQTAPVPPVAVTELPTPPHIPRPAKPSISLQVPERQGGSVRLATPPPPPIVIVNGEPPGEVPDIINSTATAPPLEFPPGHNVPLPPGAIPPVDLKAQTVLPVDPPPAAKGSGIPPQPNDIPIGMFENMKDRTNIDAVLGYFAHEAANGDWVDADNNPIENCSIAEAYALVHTTVERMWQTAPNQDAFLINLAALAGGRALMTTSKLRVKREEEYEDRATYSCSWEFRLGTIRGNYNMVQTVMYNRWRRPEEKLEKPNMKGTGGAESEWERKYRDLLALSEKRDKEIQAMRAGLTAKLNETFQDAKDLENKMLIKESYVDVPTKADGKDGSMRIFLFHPSIPGYPQAKFPGVCLFSEIYQVTGPVARFARQIAGQGYIVAAPSSYHDFTGPEALAYDVPGTDKGNAWKVEKTLASYDEDSRRTVDHLLTLPTCTGKIGSTGMCLGGHLAVRASLDPRITSCVAYFATDIHTRTLGPHTSANSSPTAPENSTHTLDLFATNLTHAEVAMIFGVKDTHVPAEGRDLIRAKLREAGVTTSFYEFAWAQHAFIRDELSKGRYDPAITKVCFEILLELFGRTLKLDLGPLEGVGEVEHVC</sequence>
<feature type="compositionally biased region" description="Pro residues" evidence="1">
    <location>
        <begin position="423"/>
        <end position="432"/>
    </location>
</feature>
<dbReference type="GO" id="GO:0016787">
    <property type="term" value="F:hydrolase activity"/>
    <property type="evidence" value="ECO:0007669"/>
    <property type="project" value="InterPro"/>
</dbReference>
<dbReference type="InterPro" id="IPR002925">
    <property type="entry name" value="Dienelactn_hydro"/>
</dbReference>
<feature type="region of interest" description="Disordered" evidence="1">
    <location>
        <begin position="1"/>
        <end position="62"/>
    </location>
</feature>
<feature type="compositionally biased region" description="Polar residues" evidence="1">
    <location>
        <begin position="1"/>
        <end position="11"/>
    </location>
</feature>
<reference evidence="3" key="1">
    <citation type="journal article" date="2021" name="Mol. Plant Microbe Interact.">
        <title>Complete Genome Sequence of the Plant-Pathogenic Fungus Colletotrichum lupini.</title>
        <authorList>
            <person name="Baroncelli R."/>
            <person name="Pensec F."/>
            <person name="Da Lio D."/>
            <person name="Boufleur T."/>
            <person name="Vicente I."/>
            <person name="Sarrocco S."/>
            <person name="Picot A."/>
            <person name="Baraldi E."/>
            <person name="Sukno S."/>
            <person name="Thon M."/>
            <person name="Le Floch G."/>
        </authorList>
    </citation>
    <scope>NUCLEOTIDE SEQUENCE</scope>
    <source>
        <strain evidence="3">IMI 504893</strain>
    </source>
</reference>
<dbReference type="InterPro" id="IPR018562">
    <property type="entry name" value="ARS-binding_2"/>
</dbReference>
<dbReference type="Gene3D" id="3.40.50.1820">
    <property type="entry name" value="alpha/beta hydrolase"/>
    <property type="match status" value="1"/>
</dbReference>
<evidence type="ECO:0000256" key="1">
    <source>
        <dbReference type="SAM" id="MobiDB-lite"/>
    </source>
</evidence>
<keyword evidence="4" id="KW-1185">Reference proteome</keyword>
<dbReference type="EMBL" id="CP019471">
    <property type="protein sequence ID" value="UQC74624.1"/>
    <property type="molecule type" value="Genomic_DNA"/>
</dbReference>
<dbReference type="RefSeq" id="XP_049136274.1">
    <property type="nucleotide sequence ID" value="XM_049280317.1"/>
</dbReference>